<dbReference type="InterPro" id="IPR050300">
    <property type="entry name" value="GDXG_lipolytic_enzyme"/>
</dbReference>
<dbReference type="PANTHER" id="PTHR48081">
    <property type="entry name" value="AB HYDROLASE SUPERFAMILY PROTEIN C4A8.06C"/>
    <property type="match status" value="1"/>
</dbReference>
<dbReference type="InterPro" id="IPR029058">
    <property type="entry name" value="AB_hydrolase_fold"/>
</dbReference>
<protein>
    <submittedName>
        <fullName evidence="3">Carboxylesterase NlhH</fullName>
    </submittedName>
</protein>
<dbReference type="OrthoDB" id="408631at2759"/>
<dbReference type="AlphaFoldDB" id="A0A2T4GWB7"/>
<feature type="domain" description="Alpha/beta hydrolase fold-3" evidence="2">
    <location>
        <begin position="92"/>
        <end position="314"/>
    </location>
</feature>
<keyword evidence="1" id="KW-0378">Hydrolase</keyword>
<sequence>MCDFSSYGGSCEEWLDLEQTLAPTTGPEMPTADMVKLANEEREAIVRQSMIKLAPQVETKNYSVASRDGSSIQLRSYRPINVTKEEILPLYIHLQGGGFMYGTLDAEDTICAGIAIGSKVTVLNVDYRHIPEFKYPTQWNDAEDAFEWAHDNMDKLKCDPRRVLLGGVSAGAWVAASLTLQRHLNRTSDPLPPIAGQVLMIPCLAHVDCYEPQLKKMKDPSISSYKQNELAPMFSLAELRWYTSLLKIESASIDDLKINPGNATPEQVKGMPPTVIGIAGLDPLRDEGLLYAKMLTEVGVPTDVNLFIGLPHGFRSYEEKLSASGRWDKVVENGILWALSDPLPSNEFHIET</sequence>
<evidence type="ECO:0000313" key="4">
    <source>
        <dbReference type="EMBL" id="QPC60069.1"/>
    </source>
</evidence>
<reference evidence="3 5" key="1">
    <citation type="submission" date="2018-02" db="EMBL/GenBank/DDBJ databases">
        <title>Fusarium culmorum secondary metabolites in fungal-bacterial-plant interactions.</title>
        <authorList>
            <person name="Schmidt R."/>
        </authorList>
    </citation>
    <scope>NUCLEOTIDE SEQUENCE [LARGE SCALE GENOMIC DNA]</scope>
    <source>
        <strain evidence="3 5">PV</strain>
    </source>
</reference>
<dbReference type="Proteomes" id="UP000241587">
    <property type="component" value="Unassembled WGS sequence"/>
</dbReference>
<proteinExistence type="predicted"/>
<dbReference type="GO" id="GO:0016787">
    <property type="term" value="F:hydrolase activity"/>
    <property type="evidence" value="ECO:0007669"/>
    <property type="project" value="UniProtKB-KW"/>
</dbReference>
<dbReference type="EMBL" id="CP064747">
    <property type="protein sequence ID" value="QPC60069.1"/>
    <property type="molecule type" value="Genomic_DNA"/>
</dbReference>
<dbReference type="Gene3D" id="3.40.50.1820">
    <property type="entry name" value="alpha/beta hydrolase"/>
    <property type="match status" value="1"/>
</dbReference>
<dbReference type="OMA" id="LAHVDCY"/>
<dbReference type="Pfam" id="PF07859">
    <property type="entry name" value="Abhydrolase_3"/>
    <property type="match status" value="1"/>
</dbReference>
<name>A0A2T4GWB7_FUSCU</name>
<evidence type="ECO:0000259" key="2">
    <source>
        <dbReference type="Pfam" id="PF07859"/>
    </source>
</evidence>
<dbReference type="InterPro" id="IPR013094">
    <property type="entry name" value="AB_hydrolase_3"/>
</dbReference>
<keyword evidence="5" id="KW-1185">Reference proteome</keyword>
<accession>A0A2T4GWB7</accession>
<evidence type="ECO:0000313" key="5">
    <source>
        <dbReference type="Proteomes" id="UP000241587"/>
    </source>
</evidence>
<dbReference type="SUPFAM" id="SSF53474">
    <property type="entry name" value="alpha/beta-Hydrolases"/>
    <property type="match status" value="1"/>
</dbReference>
<dbReference type="PANTHER" id="PTHR48081:SF8">
    <property type="entry name" value="ALPHA_BETA HYDROLASE FOLD-3 DOMAIN-CONTAINING PROTEIN-RELATED"/>
    <property type="match status" value="1"/>
</dbReference>
<reference evidence="4" key="2">
    <citation type="submission" date="2020-11" db="EMBL/GenBank/DDBJ databases">
        <title>The chromosome-scale genome resource for two endophytic Fusarium species: F. culmorum and F. pseudograminearum.</title>
        <authorList>
            <person name="Yuan Z."/>
        </authorList>
    </citation>
    <scope>NUCLEOTIDE SEQUENCE</scope>
    <source>
        <strain evidence="4">Class2-1B</strain>
    </source>
</reference>
<dbReference type="Proteomes" id="UP000663297">
    <property type="component" value="Chromosome 1"/>
</dbReference>
<organism evidence="3 5">
    <name type="scientific">Fusarium culmorum</name>
    <dbReference type="NCBI Taxonomy" id="5516"/>
    <lineage>
        <taxon>Eukaryota</taxon>
        <taxon>Fungi</taxon>
        <taxon>Dikarya</taxon>
        <taxon>Ascomycota</taxon>
        <taxon>Pezizomycotina</taxon>
        <taxon>Sordariomycetes</taxon>
        <taxon>Hypocreomycetidae</taxon>
        <taxon>Hypocreales</taxon>
        <taxon>Nectriaceae</taxon>
        <taxon>Fusarium</taxon>
    </lineage>
</organism>
<gene>
    <name evidence="3" type="ORF">FCULG_00006515</name>
    <name evidence="4" type="ORF">HYE67_002300</name>
</gene>
<evidence type="ECO:0000313" key="3">
    <source>
        <dbReference type="EMBL" id="PTD07838.1"/>
    </source>
</evidence>
<evidence type="ECO:0000256" key="1">
    <source>
        <dbReference type="ARBA" id="ARBA00022801"/>
    </source>
</evidence>
<dbReference type="EMBL" id="PVEM01000006">
    <property type="protein sequence ID" value="PTD07838.1"/>
    <property type="molecule type" value="Genomic_DNA"/>
</dbReference>